<keyword evidence="4 8" id="KW-0812">Transmembrane</keyword>
<dbReference type="Proteomes" id="UP000192911">
    <property type="component" value="Unassembled WGS sequence"/>
</dbReference>
<evidence type="ECO:0000256" key="8">
    <source>
        <dbReference type="SAM" id="Phobius"/>
    </source>
</evidence>
<evidence type="ECO:0000256" key="7">
    <source>
        <dbReference type="SAM" id="MobiDB-lite"/>
    </source>
</evidence>
<dbReference type="OrthoDB" id="9027281at2"/>
<evidence type="ECO:0000313" key="10">
    <source>
        <dbReference type="Proteomes" id="UP000192911"/>
    </source>
</evidence>
<evidence type="ECO:0000256" key="3">
    <source>
        <dbReference type="ARBA" id="ARBA00022475"/>
    </source>
</evidence>
<feature type="transmembrane region" description="Helical" evidence="8">
    <location>
        <begin position="317"/>
        <end position="337"/>
    </location>
</feature>
<name>A0A1X7GZL8_TRICW</name>
<keyword evidence="5 8" id="KW-1133">Transmembrane helix</keyword>
<dbReference type="InterPro" id="IPR003370">
    <property type="entry name" value="Chromate_transpt"/>
</dbReference>
<organism evidence="9 10">
    <name type="scientific">Trinickia caryophylli</name>
    <name type="common">Paraburkholderia caryophylli</name>
    <dbReference type="NCBI Taxonomy" id="28094"/>
    <lineage>
        <taxon>Bacteria</taxon>
        <taxon>Pseudomonadati</taxon>
        <taxon>Pseudomonadota</taxon>
        <taxon>Betaproteobacteria</taxon>
        <taxon>Burkholderiales</taxon>
        <taxon>Burkholderiaceae</taxon>
        <taxon>Trinickia</taxon>
    </lineage>
</organism>
<reference evidence="10" key="1">
    <citation type="submission" date="2017-04" db="EMBL/GenBank/DDBJ databases">
        <authorList>
            <person name="Varghese N."/>
            <person name="Submissions S."/>
        </authorList>
    </citation>
    <scope>NUCLEOTIDE SEQUENCE [LARGE SCALE GENOMIC DNA]</scope>
    <source>
        <strain evidence="10">Ballard 720</strain>
    </source>
</reference>
<evidence type="ECO:0000256" key="6">
    <source>
        <dbReference type="ARBA" id="ARBA00023136"/>
    </source>
</evidence>
<dbReference type="RefSeq" id="WP_085230256.1">
    <property type="nucleotide sequence ID" value="NZ_BSQD01000017.1"/>
</dbReference>
<keyword evidence="6 8" id="KW-0472">Membrane</keyword>
<feature type="transmembrane region" description="Helical" evidence="8">
    <location>
        <begin position="176"/>
        <end position="205"/>
    </location>
</feature>
<protein>
    <submittedName>
        <fullName evidence="9">Chromate transporter</fullName>
    </submittedName>
</protein>
<keyword evidence="10" id="KW-1185">Reference proteome</keyword>
<evidence type="ECO:0000256" key="5">
    <source>
        <dbReference type="ARBA" id="ARBA00022989"/>
    </source>
</evidence>
<feature type="transmembrane region" description="Helical" evidence="8">
    <location>
        <begin position="108"/>
        <end position="132"/>
    </location>
</feature>
<proteinExistence type="inferred from homology"/>
<dbReference type="EMBL" id="FXAH01000019">
    <property type="protein sequence ID" value="SMF77066.1"/>
    <property type="molecule type" value="Genomic_DNA"/>
</dbReference>
<feature type="transmembrane region" description="Helical" evidence="8">
    <location>
        <begin position="255"/>
        <end position="277"/>
    </location>
</feature>
<dbReference type="InterPro" id="IPR014047">
    <property type="entry name" value="Chr_Tranpt_l_chain"/>
</dbReference>
<evidence type="ECO:0000256" key="4">
    <source>
        <dbReference type="ARBA" id="ARBA00022692"/>
    </source>
</evidence>
<feature type="transmembrane region" description="Helical" evidence="8">
    <location>
        <begin position="81"/>
        <end position="102"/>
    </location>
</feature>
<dbReference type="AlphaFoldDB" id="A0A1X7GZL8"/>
<dbReference type="GeneID" id="95551083"/>
<feature type="compositionally biased region" description="Basic and acidic residues" evidence="7">
    <location>
        <begin position="1"/>
        <end position="13"/>
    </location>
</feature>
<evidence type="ECO:0000256" key="1">
    <source>
        <dbReference type="ARBA" id="ARBA00004651"/>
    </source>
</evidence>
<feature type="transmembrane region" description="Helical" evidence="8">
    <location>
        <begin position="41"/>
        <end position="60"/>
    </location>
</feature>
<dbReference type="STRING" id="28094.SAMN06295900_119108"/>
<dbReference type="PANTHER" id="PTHR33567">
    <property type="entry name" value="CHROMATE ION TRANSPORTER (EUROFUNG)"/>
    <property type="match status" value="1"/>
</dbReference>
<feature type="transmembrane region" description="Helical" evidence="8">
    <location>
        <begin position="226"/>
        <end position="243"/>
    </location>
</feature>
<feature type="region of interest" description="Disordered" evidence="7">
    <location>
        <begin position="1"/>
        <end position="26"/>
    </location>
</feature>
<comment type="subcellular location">
    <subcellularLocation>
        <location evidence="1">Cell membrane</location>
        <topology evidence="1">Multi-pass membrane protein</topology>
    </subcellularLocation>
</comment>
<feature type="transmembrane region" description="Helical" evidence="8">
    <location>
        <begin position="357"/>
        <end position="374"/>
    </location>
</feature>
<sequence length="421" mass="45065">MTDATTHKRDVRETPLAPASPSIGGAADDAQRVAREPLWTLFRVVFLRSALAWGGLALMAQLELHYVDRERRFTRLQFSDLVALAWMVPGAVGCNVAVQVGHALRGGIGAWVAGTAAVLPFFGIMSAFAVSYDSAFVRSFAAPALMDYFAVVLGALIALTWYRQTRALVHGRLQRLAAALGCVALLLAQGAGTFVLLLAAAFLSGWAASPARGERLEFSLQRGDKLLLAALVALVVVFALPLPPRYQFTLIWPRLAGAAMTLFGGGFSALPVLKTVFVVPPLGVTLRDFTLAFALSPVSPGPLLNVIPFLGYLTYGLAGAIAATLAFFVPSGLLIVFARRHLHRLEAHARFEHGMRVLRATTTAFLLVAVVHIARHVPPQPTYLATAVFALFAFARLRMPVYAVYAIVALAYGASALLAHG</sequence>
<comment type="similarity">
    <text evidence="2">Belongs to the chromate ion transporter (CHR) (TC 2.A.51) family.</text>
</comment>
<feature type="transmembrane region" description="Helical" evidence="8">
    <location>
        <begin position="144"/>
        <end position="164"/>
    </location>
</feature>
<evidence type="ECO:0000313" key="9">
    <source>
        <dbReference type="EMBL" id="SMF77066.1"/>
    </source>
</evidence>
<dbReference type="GO" id="GO:0015109">
    <property type="term" value="F:chromate transmembrane transporter activity"/>
    <property type="evidence" value="ECO:0007669"/>
    <property type="project" value="InterPro"/>
</dbReference>
<dbReference type="GO" id="GO:0005886">
    <property type="term" value="C:plasma membrane"/>
    <property type="evidence" value="ECO:0007669"/>
    <property type="project" value="UniProtKB-SubCell"/>
</dbReference>
<dbReference type="PANTHER" id="PTHR33567:SF3">
    <property type="entry name" value="CHROMATE ION TRANSPORTER (EUROFUNG)"/>
    <property type="match status" value="1"/>
</dbReference>
<keyword evidence="3" id="KW-1003">Cell membrane</keyword>
<dbReference type="Pfam" id="PF02417">
    <property type="entry name" value="Chromate_transp"/>
    <property type="match status" value="2"/>
</dbReference>
<gene>
    <name evidence="9" type="ORF">SAMN06295900_119108</name>
</gene>
<dbReference type="PIRSF" id="PIRSF004810">
    <property type="entry name" value="ChrA"/>
    <property type="match status" value="1"/>
</dbReference>
<feature type="transmembrane region" description="Helical" evidence="8">
    <location>
        <begin position="402"/>
        <end position="420"/>
    </location>
</feature>
<accession>A0A1X7GZL8</accession>
<evidence type="ECO:0000256" key="2">
    <source>
        <dbReference type="ARBA" id="ARBA00005262"/>
    </source>
</evidence>